<reference evidence="3 4" key="1">
    <citation type="journal article" date="2016" name="Nat. Commun.">
        <title>Thousands of microbial genomes shed light on interconnected biogeochemical processes in an aquifer system.</title>
        <authorList>
            <person name="Anantharaman K."/>
            <person name="Brown C.T."/>
            <person name="Hug L.A."/>
            <person name="Sharon I."/>
            <person name="Castelle C.J."/>
            <person name="Probst A.J."/>
            <person name="Thomas B.C."/>
            <person name="Singh A."/>
            <person name="Wilkins M.J."/>
            <person name="Karaoz U."/>
            <person name="Brodie E.L."/>
            <person name="Williams K.H."/>
            <person name="Hubbard S.S."/>
            <person name="Banfield J.F."/>
        </authorList>
    </citation>
    <scope>NUCLEOTIDE SEQUENCE [LARGE SCALE GENOMIC DNA]</scope>
</reference>
<gene>
    <name evidence="3" type="ORF">A3J98_00010</name>
</gene>
<dbReference type="GO" id="GO:0016879">
    <property type="term" value="F:ligase activity, forming carbon-nitrogen bonds"/>
    <property type="evidence" value="ECO:0007669"/>
    <property type="project" value="TreeGrafter"/>
</dbReference>
<protein>
    <recommendedName>
        <fullName evidence="2">ATP-grasp domain-containing protein</fullName>
    </recommendedName>
</protein>
<name>A0A1F4UNY3_9BACT</name>
<dbReference type="Gene3D" id="3.30.470.20">
    <property type="entry name" value="ATP-grasp fold, B domain"/>
    <property type="match status" value="1"/>
</dbReference>
<dbReference type="GO" id="GO:0005524">
    <property type="term" value="F:ATP binding"/>
    <property type="evidence" value="ECO:0007669"/>
    <property type="project" value="UniProtKB-UniRule"/>
</dbReference>
<dbReference type="PANTHER" id="PTHR21621:SF0">
    <property type="entry name" value="BETA-CITRYLGLUTAMATE SYNTHASE B-RELATED"/>
    <property type="match status" value="1"/>
</dbReference>
<evidence type="ECO:0000313" key="4">
    <source>
        <dbReference type="Proteomes" id="UP000178631"/>
    </source>
</evidence>
<dbReference type="AlphaFoldDB" id="A0A1F4UNY3"/>
<dbReference type="Gene3D" id="3.30.1490.20">
    <property type="entry name" value="ATP-grasp fold, A domain"/>
    <property type="match status" value="1"/>
</dbReference>
<dbReference type="InterPro" id="IPR011761">
    <property type="entry name" value="ATP-grasp"/>
</dbReference>
<dbReference type="Pfam" id="PF08443">
    <property type="entry name" value="RimK"/>
    <property type="match status" value="1"/>
</dbReference>
<accession>A0A1F4UNY3</accession>
<dbReference type="GO" id="GO:0005737">
    <property type="term" value="C:cytoplasm"/>
    <property type="evidence" value="ECO:0007669"/>
    <property type="project" value="TreeGrafter"/>
</dbReference>
<evidence type="ECO:0000256" key="1">
    <source>
        <dbReference type="PROSITE-ProRule" id="PRU00409"/>
    </source>
</evidence>
<dbReference type="Proteomes" id="UP000178631">
    <property type="component" value="Unassembled WGS sequence"/>
</dbReference>
<dbReference type="PANTHER" id="PTHR21621">
    <property type="entry name" value="RIBOSOMAL PROTEIN S6 MODIFICATION PROTEIN"/>
    <property type="match status" value="1"/>
</dbReference>
<comment type="caution">
    <text evidence="3">The sequence shown here is derived from an EMBL/GenBank/DDBJ whole genome shotgun (WGS) entry which is preliminary data.</text>
</comment>
<keyword evidence="1" id="KW-0067">ATP-binding</keyword>
<dbReference type="InterPro" id="IPR013815">
    <property type="entry name" value="ATP_grasp_subdomain_1"/>
</dbReference>
<dbReference type="EMBL" id="MEUP01000026">
    <property type="protein sequence ID" value="OGC46687.1"/>
    <property type="molecule type" value="Genomic_DNA"/>
</dbReference>
<proteinExistence type="predicted"/>
<evidence type="ECO:0000259" key="2">
    <source>
        <dbReference type="PROSITE" id="PS50975"/>
    </source>
</evidence>
<keyword evidence="1" id="KW-0547">Nucleotide-binding</keyword>
<dbReference type="GO" id="GO:0046872">
    <property type="term" value="F:metal ion binding"/>
    <property type="evidence" value="ECO:0007669"/>
    <property type="project" value="InterPro"/>
</dbReference>
<dbReference type="SUPFAM" id="SSF56059">
    <property type="entry name" value="Glutathione synthetase ATP-binding domain-like"/>
    <property type="match status" value="1"/>
</dbReference>
<evidence type="ECO:0000313" key="3">
    <source>
        <dbReference type="EMBL" id="OGC46687.1"/>
    </source>
</evidence>
<organism evidence="3 4">
    <name type="scientific">candidate division WS6 bacterium RIFOXYC1_FULL_33_10</name>
    <dbReference type="NCBI Taxonomy" id="1802606"/>
    <lineage>
        <taxon>Bacteria</taxon>
        <taxon>Candidatus Dojkabacteria</taxon>
    </lineage>
</organism>
<feature type="domain" description="ATP-grasp" evidence="2">
    <location>
        <begin position="103"/>
        <end position="289"/>
    </location>
</feature>
<dbReference type="InterPro" id="IPR013651">
    <property type="entry name" value="ATP-grasp_RimK-type"/>
</dbReference>
<dbReference type="PROSITE" id="PS50975">
    <property type="entry name" value="ATP_GRASP"/>
    <property type="match status" value="1"/>
</dbReference>
<sequence>MKKHLVLAVGINSTLEEKNKIQEKLKLDNIVLDIASIKDILFRITDGKINIEIGGKDLKRYEYILIQSGWNTTHMAYLLHLYLQSQHIPHNKTSTHSTKLSDIFFLASKGVSVPNTFFHNGLKIDNKRILNIEQICRLPCIYKTLLGSLGSRVHLIDSKDDIERTVKENGRYNRYIFQEYISNDFDYRVVVANHKASSVCKRTRVGDKYRNNVALGATEDFISIGNTPKDVIKIAVEASKALKLNWAGVDIVTDNKTDKHYVLEVNRRPGLTEKSTEIGALYRYIKALT</sequence>